<dbReference type="PANTHER" id="PTHR43798:SF31">
    <property type="entry name" value="AB HYDROLASE SUPERFAMILY PROTEIN YCLE"/>
    <property type="match status" value="1"/>
</dbReference>
<dbReference type="AlphaFoldDB" id="A0AAE3IX15"/>
<keyword evidence="1 5" id="KW-0378">Hydrolase</keyword>
<dbReference type="InterPro" id="IPR029058">
    <property type="entry name" value="AB_hydrolase_fold"/>
</dbReference>
<dbReference type="Pfam" id="PF12146">
    <property type="entry name" value="Hydrolase_4"/>
    <property type="match status" value="1"/>
</dbReference>
<dbReference type="InterPro" id="IPR022742">
    <property type="entry name" value="Hydrolase_4"/>
</dbReference>
<accession>A0AAE3IX15</accession>
<dbReference type="GO" id="GO:0052689">
    <property type="term" value="F:carboxylic ester hydrolase activity"/>
    <property type="evidence" value="ECO:0007669"/>
    <property type="project" value="InterPro"/>
</dbReference>
<protein>
    <submittedName>
        <fullName evidence="5">Alpha/beta fold hydrolase</fullName>
    </submittedName>
</protein>
<evidence type="ECO:0000259" key="4">
    <source>
        <dbReference type="Pfam" id="PF12146"/>
    </source>
</evidence>
<gene>
    <name evidence="5" type="ORF">OEV98_16575</name>
</gene>
<evidence type="ECO:0000313" key="6">
    <source>
        <dbReference type="Proteomes" id="UP001209318"/>
    </source>
</evidence>
<evidence type="ECO:0000256" key="3">
    <source>
        <dbReference type="PIRSR" id="PIRSR017388-2"/>
    </source>
</evidence>
<comment type="caution">
    <text evidence="5">The sequence shown here is derived from an EMBL/GenBank/DDBJ whole genome shotgun (WGS) entry which is preliminary data.</text>
</comment>
<proteinExistence type="predicted"/>
<feature type="domain" description="Serine aminopeptidase S33" evidence="4">
    <location>
        <begin position="4"/>
        <end position="210"/>
    </location>
</feature>
<feature type="active site" description="Charge relay system" evidence="2">
    <location>
        <position position="177"/>
    </location>
</feature>
<feature type="binding site" evidence="3">
    <location>
        <position position="79"/>
    </location>
    <ligand>
        <name>substrate</name>
    </ligand>
</feature>
<reference evidence="5" key="1">
    <citation type="submission" date="2022-10" db="EMBL/GenBank/DDBJ databases">
        <title>Description of Fervidibacillus gen. nov. in the family Fervidibacillaceae fam. nov. with two species, Fervidibacillus albus sp. nov., and Fervidibacillus halotolerans sp. nov., isolated from tidal flat sediments.</title>
        <authorList>
            <person name="Kwon K.K."/>
            <person name="Yang S.-H."/>
        </authorList>
    </citation>
    <scope>NUCLEOTIDE SEQUENCE</scope>
    <source>
        <strain evidence="5">JCM 19140</strain>
    </source>
</reference>
<dbReference type="Proteomes" id="UP001209318">
    <property type="component" value="Unassembled WGS sequence"/>
</dbReference>
<dbReference type="EMBL" id="JAOUSF010000006">
    <property type="protein sequence ID" value="MCU9615153.1"/>
    <property type="molecule type" value="Genomic_DNA"/>
</dbReference>
<evidence type="ECO:0000256" key="2">
    <source>
        <dbReference type="PIRSR" id="PIRSR017388-1"/>
    </source>
</evidence>
<organism evidence="5 6">
    <name type="scientific">Perspicuibacillus lycopersici</name>
    <dbReference type="NCBI Taxonomy" id="1325689"/>
    <lineage>
        <taxon>Bacteria</taxon>
        <taxon>Bacillati</taxon>
        <taxon>Bacillota</taxon>
        <taxon>Bacilli</taxon>
        <taxon>Bacillales</taxon>
        <taxon>Bacillaceae</taxon>
        <taxon>Perspicuibacillus</taxon>
    </lineage>
</organism>
<sequence>MIGVLCIHGFTGSPKEVDPLVRFFKEHTDWLVKSPTLPGHGEMLSLKGVRFEDWIQHAENELHDLLETCETVYICGFSMGGLIGSWLAAKYKVDKLVLLSAAAYYTNPKKFCKELFTMIKDSCKNHFQKNHAFQKYIRKFRATPVSAYIQFCKLVQSIRPQLPNVDVPTFIVQGKKDPIVPEKSAHYIYKNICATEKKLLFIEEANHLICYGEFQEMLFSEILQFLNTSVPCEKIAINNI</sequence>
<dbReference type="PIRSF" id="PIRSF017388">
    <property type="entry name" value="Esterase_lipase"/>
    <property type="match status" value="1"/>
</dbReference>
<dbReference type="PANTHER" id="PTHR43798">
    <property type="entry name" value="MONOACYLGLYCEROL LIPASE"/>
    <property type="match status" value="1"/>
</dbReference>
<dbReference type="InterPro" id="IPR050266">
    <property type="entry name" value="AB_hydrolase_sf"/>
</dbReference>
<keyword evidence="6" id="KW-1185">Reference proteome</keyword>
<evidence type="ECO:0000256" key="1">
    <source>
        <dbReference type="ARBA" id="ARBA00022801"/>
    </source>
</evidence>
<feature type="active site" description="Charge relay system" evidence="2">
    <location>
        <position position="207"/>
    </location>
</feature>
<dbReference type="GO" id="GO:0016020">
    <property type="term" value="C:membrane"/>
    <property type="evidence" value="ECO:0007669"/>
    <property type="project" value="TreeGrafter"/>
</dbReference>
<feature type="active site" description="Nucleophile" evidence="2">
    <location>
        <position position="78"/>
    </location>
</feature>
<evidence type="ECO:0000313" key="5">
    <source>
        <dbReference type="EMBL" id="MCU9615153.1"/>
    </source>
</evidence>
<name>A0AAE3IX15_9BACI</name>
<feature type="binding site" evidence="3">
    <location>
        <position position="10"/>
    </location>
    <ligand>
        <name>substrate</name>
    </ligand>
</feature>
<dbReference type="InterPro" id="IPR012354">
    <property type="entry name" value="Esterase_lipase"/>
</dbReference>
<dbReference type="RefSeq" id="WP_263074466.1">
    <property type="nucleotide sequence ID" value="NZ_JAOUSF010000006.1"/>
</dbReference>
<dbReference type="SUPFAM" id="SSF53474">
    <property type="entry name" value="alpha/beta-Hydrolases"/>
    <property type="match status" value="1"/>
</dbReference>
<dbReference type="Gene3D" id="3.40.50.1820">
    <property type="entry name" value="alpha/beta hydrolase"/>
    <property type="match status" value="1"/>
</dbReference>